<organism evidence="1 2">
    <name type="scientific">Gloeocapsopsis dulcis AAB1 = 1H9</name>
    <dbReference type="NCBI Taxonomy" id="1433147"/>
    <lineage>
        <taxon>Bacteria</taxon>
        <taxon>Bacillati</taxon>
        <taxon>Cyanobacteriota</taxon>
        <taxon>Cyanophyceae</taxon>
        <taxon>Oscillatoriophycideae</taxon>
        <taxon>Chroococcales</taxon>
        <taxon>Chroococcaceae</taxon>
        <taxon>Gloeocapsopsis</taxon>
        <taxon>Gloeocapsopsis dulcis</taxon>
    </lineage>
</organism>
<reference evidence="1 2" key="1">
    <citation type="journal article" date="2019" name="Front. Microbiol.">
        <title>Genomic Features for Desiccation Tolerance and Sugar Biosynthesis in the Extremophile Gloeocapsopsis sp. UTEX B3054.</title>
        <authorList>
            <person name="Urrejola C."/>
            <person name="Alcorta J."/>
            <person name="Salas L."/>
            <person name="Vasquez M."/>
            <person name="Polz M.F."/>
            <person name="Vicuna R."/>
            <person name="Diez B."/>
        </authorList>
    </citation>
    <scope>NUCLEOTIDE SEQUENCE [LARGE SCALE GENOMIC DNA]</scope>
    <source>
        <strain evidence="1 2">1H9</strain>
    </source>
</reference>
<evidence type="ECO:0000313" key="2">
    <source>
        <dbReference type="Proteomes" id="UP000441797"/>
    </source>
</evidence>
<keyword evidence="2" id="KW-1185">Reference proteome</keyword>
<dbReference type="PANTHER" id="PTHR43845:SF1">
    <property type="entry name" value="BLR5969 PROTEIN"/>
    <property type="match status" value="1"/>
</dbReference>
<evidence type="ECO:0000313" key="1">
    <source>
        <dbReference type="EMBL" id="MUL38515.1"/>
    </source>
</evidence>
<keyword evidence="1" id="KW-0436">Ligase</keyword>
<dbReference type="InterPro" id="IPR042099">
    <property type="entry name" value="ANL_N_sf"/>
</dbReference>
<dbReference type="Proteomes" id="UP000441797">
    <property type="component" value="Unassembled WGS sequence"/>
</dbReference>
<dbReference type="OrthoDB" id="568480at2"/>
<protein>
    <submittedName>
        <fullName evidence="1">Phenylacetate--CoA ligase</fullName>
    </submittedName>
</protein>
<gene>
    <name evidence="1" type="ORF">BWI75_19845</name>
</gene>
<name>A0A6N8G1P3_9CHRO</name>
<sequence>MFLSNNGKTVGKSQQALQAFQEFLTIPLDTRLKRHQNTSPEAITTTLFQEVAANVPAYKAFLSTHKINPASVQTLADYQTLPLQTKENYLRQHSLADLCRNGQLETCDMIAVSSGSTGKPTFWARFMTDELQIATRFEQIFHDSLFADTRRTLAVVCFTLGTWVGGMYTTNCCRYVAQKGYQITVVTPGNNKEEIFRIVQELGEAFDQIVLLGYPPFIKDVVDTGISRSIDWQKYQTKLVFAGEVFSEEWRSLVGERIGAKNPCYDTAALYGTADAGVLGNETPLSICIRRFLAEHPAIARELFGESRLPTLVQYDPCDRFFEVQDGTLLFSGNNGIPLIRYHIADTGGLIPYNTMLDFLAAAGFDPVQALQEYGARGNCSLPFVYVFGRSDFTVSYFGANIYPENVTVGLEQPEIQQWVTGKFVLQVKEDADRNRYLSVVVELAPEIDDSENKRDAIAISIHTQLLRLNSEFANYVPPEYQMPQIMLVPMGDPEYFPVGVKHRYTRKN</sequence>
<dbReference type="SUPFAM" id="SSF56801">
    <property type="entry name" value="Acetyl-CoA synthetase-like"/>
    <property type="match status" value="1"/>
</dbReference>
<dbReference type="EMBL" id="NAPY01000041">
    <property type="protein sequence ID" value="MUL38515.1"/>
    <property type="molecule type" value="Genomic_DNA"/>
</dbReference>
<accession>A0A6N8G1P3</accession>
<dbReference type="GO" id="GO:0016874">
    <property type="term" value="F:ligase activity"/>
    <property type="evidence" value="ECO:0007669"/>
    <property type="project" value="UniProtKB-KW"/>
</dbReference>
<proteinExistence type="predicted"/>
<dbReference type="RefSeq" id="WP_105222218.1">
    <property type="nucleotide sequence ID" value="NZ_CAWNSU010000003.1"/>
</dbReference>
<dbReference type="Gene3D" id="3.40.50.12780">
    <property type="entry name" value="N-terminal domain of ligase-like"/>
    <property type="match status" value="1"/>
</dbReference>
<dbReference type="PANTHER" id="PTHR43845">
    <property type="entry name" value="BLR5969 PROTEIN"/>
    <property type="match status" value="1"/>
</dbReference>
<comment type="caution">
    <text evidence="1">The sequence shown here is derived from an EMBL/GenBank/DDBJ whole genome shotgun (WGS) entry which is preliminary data.</text>
</comment>
<dbReference type="AlphaFoldDB" id="A0A6N8G1P3"/>